<dbReference type="GO" id="GO:0030428">
    <property type="term" value="C:cell septum"/>
    <property type="evidence" value="ECO:0007669"/>
    <property type="project" value="TreeGrafter"/>
</dbReference>
<organism evidence="12 13">
    <name type="scientific">Neoarthrinium moseri</name>
    <dbReference type="NCBI Taxonomy" id="1658444"/>
    <lineage>
        <taxon>Eukaryota</taxon>
        <taxon>Fungi</taxon>
        <taxon>Dikarya</taxon>
        <taxon>Ascomycota</taxon>
        <taxon>Pezizomycotina</taxon>
        <taxon>Sordariomycetes</taxon>
        <taxon>Xylariomycetidae</taxon>
        <taxon>Amphisphaeriales</taxon>
        <taxon>Apiosporaceae</taxon>
        <taxon>Neoarthrinium</taxon>
    </lineage>
</organism>
<evidence type="ECO:0000313" key="13">
    <source>
        <dbReference type="Proteomes" id="UP000829685"/>
    </source>
</evidence>
<dbReference type="InterPro" id="IPR029044">
    <property type="entry name" value="Nucleotide-diphossugar_trans"/>
</dbReference>
<keyword evidence="9" id="KW-0325">Glycoprotein</keyword>
<keyword evidence="8 11" id="KW-0472">Membrane</keyword>
<evidence type="ECO:0000313" key="12">
    <source>
        <dbReference type="EMBL" id="KAI1862446.1"/>
    </source>
</evidence>
<dbReference type="GO" id="GO:0004100">
    <property type="term" value="F:chitin synthase activity"/>
    <property type="evidence" value="ECO:0007669"/>
    <property type="project" value="UniProtKB-EC"/>
</dbReference>
<evidence type="ECO:0000256" key="9">
    <source>
        <dbReference type="ARBA" id="ARBA00023180"/>
    </source>
</evidence>
<dbReference type="InterPro" id="IPR004835">
    <property type="entry name" value="Chitin_synth"/>
</dbReference>
<name>A0A9P9WGJ2_9PEZI</name>
<dbReference type="GO" id="GO:0031505">
    <property type="term" value="P:fungal-type cell wall organization"/>
    <property type="evidence" value="ECO:0007669"/>
    <property type="project" value="TreeGrafter"/>
</dbReference>
<keyword evidence="3" id="KW-1003">Cell membrane</keyword>
<dbReference type="GO" id="GO:0006031">
    <property type="term" value="P:chitin biosynthetic process"/>
    <property type="evidence" value="ECO:0007669"/>
    <property type="project" value="TreeGrafter"/>
</dbReference>
<keyword evidence="4" id="KW-0328">Glycosyltransferase</keyword>
<evidence type="ECO:0000256" key="8">
    <source>
        <dbReference type="ARBA" id="ARBA00023136"/>
    </source>
</evidence>
<dbReference type="PANTHER" id="PTHR22914">
    <property type="entry name" value="CHITIN SYNTHASE"/>
    <property type="match status" value="1"/>
</dbReference>
<evidence type="ECO:0000256" key="11">
    <source>
        <dbReference type="SAM" id="Phobius"/>
    </source>
</evidence>
<comment type="caution">
    <text evidence="12">The sequence shown here is derived from an EMBL/GenBank/DDBJ whole genome shotgun (WGS) entry which is preliminary data.</text>
</comment>
<keyword evidence="6 11" id="KW-0812">Transmembrane</keyword>
<dbReference type="Proteomes" id="UP000829685">
    <property type="component" value="Unassembled WGS sequence"/>
</dbReference>
<feature type="transmembrane region" description="Helical" evidence="11">
    <location>
        <begin position="374"/>
        <end position="396"/>
    </location>
</feature>
<evidence type="ECO:0000256" key="7">
    <source>
        <dbReference type="ARBA" id="ARBA00022989"/>
    </source>
</evidence>
<protein>
    <recommendedName>
        <fullName evidence="2">chitin synthase</fullName>
        <ecNumber evidence="2">2.4.1.16</ecNumber>
    </recommendedName>
</protein>
<dbReference type="Pfam" id="PF03142">
    <property type="entry name" value="Chitin_synth_2"/>
    <property type="match status" value="1"/>
</dbReference>
<comment type="subcellular location">
    <subcellularLocation>
        <location evidence="1">Cell membrane</location>
        <topology evidence="1">Multi-pass membrane protein</topology>
    </subcellularLocation>
</comment>
<dbReference type="PANTHER" id="PTHR22914:SF13">
    <property type="entry name" value="CHITIN SYNTHASE"/>
    <property type="match status" value="1"/>
</dbReference>
<keyword evidence="5" id="KW-0808">Transferase</keyword>
<reference evidence="12" key="1">
    <citation type="submission" date="2021-03" db="EMBL/GenBank/DDBJ databases">
        <title>Revisited historic fungal species revealed as producer of novel bioactive compounds through whole genome sequencing and comparative genomics.</title>
        <authorList>
            <person name="Vignolle G.A."/>
            <person name="Hochenegger N."/>
            <person name="Mach R.L."/>
            <person name="Mach-Aigner A.R."/>
            <person name="Javad Rahimi M."/>
            <person name="Salim K.A."/>
            <person name="Chan C.M."/>
            <person name="Lim L.B.L."/>
            <person name="Cai F."/>
            <person name="Druzhinina I.S."/>
            <person name="U'Ren J.M."/>
            <person name="Derntl C."/>
        </authorList>
    </citation>
    <scope>NUCLEOTIDE SEQUENCE</scope>
    <source>
        <strain evidence="12">TUCIM 5799</strain>
    </source>
</reference>
<dbReference type="AlphaFoldDB" id="A0A9P9WGJ2"/>
<sequence>MVVCDGKVRGPGMEKTTAQYLAEDILASPQTSRRTIRAAYMAWDGQSMDVECLKGIYKGVPFFCIIKQQNQGKRDSLIVSRSFVFNFNRRNERPKVVFSPTFFTSMADWLQNEAGFDRVDILIGMDADTVFEEDCISHLVEESHYPHTVGVCGYVAVDFLHGNWNFWSIYQSAEYTIAQALRRLHQSMVTHKVSCLPGCCQLLKVCEETCGDRVLIDLFGYHPKPTDGIIRRIRATASEDRNHVCLMLMESPKAQTRQALRARAYTDVPHSIKVFLSQRRRWTLGATSNDLMLFTRAPLWSFNWWERIVAFSNVLTWSLNPFVIASLGCMIYAFLHQPWWIILIFAIIMIIPLCYYLTMVIWMPRNTLERCQFLLGLSIFTLMGPFINIGVTVYAIRNMDNFGWGKTRKVIAETGEAEEPNADEQHQRLEDALNNNEKIVGSQVPDEENQIERLATPFTAEPLIPRRLSCSTVAPESYEQITHAIRGTPSTVRMSRTKTQDRAVGPEMPGRSTHSKNMSDDFSDVRIPRRSSSSRSSSSRSIAARLSYSARQPRVHLGTCHGQF</sequence>
<feature type="compositionally biased region" description="Basic and acidic residues" evidence="10">
    <location>
        <begin position="517"/>
        <end position="527"/>
    </location>
</feature>
<keyword evidence="13" id="KW-1185">Reference proteome</keyword>
<feature type="transmembrane region" description="Helical" evidence="11">
    <location>
        <begin position="340"/>
        <end position="362"/>
    </location>
</feature>
<dbReference type="SUPFAM" id="SSF53448">
    <property type="entry name" value="Nucleotide-diphospho-sugar transferases"/>
    <property type="match status" value="1"/>
</dbReference>
<evidence type="ECO:0000256" key="2">
    <source>
        <dbReference type="ARBA" id="ARBA00012543"/>
    </source>
</evidence>
<evidence type="ECO:0000256" key="4">
    <source>
        <dbReference type="ARBA" id="ARBA00022676"/>
    </source>
</evidence>
<dbReference type="EMBL" id="JAFIMR010000027">
    <property type="protein sequence ID" value="KAI1862446.1"/>
    <property type="molecule type" value="Genomic_DNA"/>
</dbReference>
<dbReference type="EC" id="2.4.1.16" evidence="2"/>
<evidence type="ECO:0000256" key="1">
    <source>
        <dbReference type="ARBA" id="ARBA00004651"/>
    </source>
</evidence>
<evidence type="ECO:0000256" key="5">
    <source>
        <dbReference type="ARBA" id="ARBA00022679"/>
    </source>
</evidence>
<feature type="transmembrane region" description="Helical" evidence="11">
    <location>
        <begin position="314"/>
        <end position="334"/>
    </location>
</feature>
<accession>A0A9P9WGJ2</accession>
<dbReference type="GO" id="GO:0005886">
    <property type="term" value="C:plasma membrane"/>
    <property type="evidence" value="ECO:0007669"/>
    <property type="project" value="UniProtKB-SubCell"/>
</dbReference>
<evidence type="ECO:0000256" key="6">
    <source>
        <dbReference type="ARBA" id="ARBA00022692"/>
    </source>
</evidence>
<evidence type="ECO:0000256" key="10">
    <source>
        <dbReference type="SAM" id="MobiDB-lite"/>
    </source>
</evidence>
<keyword evidence="7 11" id="KW-1133">Transmembrane helix</keyword>
<gene>
    <name evidence="12" type="ORF">JX265_009160</name>
</gene>
<evidence type="ECO:0000256" key="3">
    <source>
        <dbReference type="ARBA" id="ARBA00022475"/>
    </source>
</evidence>
<proteinExistence type="predicted"/>
<feature type="region of interest" description="Disordered" evidence="10">
    <location>
        <begin position="486"/>
        <end position="547"/>
    </location>
</feature>
<feature type="compositionally biased region" description="Low complexity" evidence="10">
    <location>
        <begin position="530"/>
        <end position="547"/>
    </location>
</feature>